<dbReference type="SUPFAM" id="SSF51197">
    <property type="entry name" value="Clavaminate synthase-like"/>
    <property type="match status" value="1"/>
</dbReference>
<dbReference type="GO" id="GO:0016491">
    <property type="term" value="F:oxidoreductase activity"/>
    <property type="evidence" value="ECO:0007669"/>
    <property type="project" value="UniProtKB-KW"/>
</dbReference>
<keyword evidence="1" id="KW-0560">Oxidoreductase</keyword>
<dbReference type="InterPro" id="IPR042098">
    <property type="entry name" value="TauD-like_sf"/>
</dbReference>
<evidence type="ECO:0000313" key="4">
    <source>
        <dbReference type="Proteomes" id="UP001172159"/>
    </source>
</evidence>
<dbReference type="Pfam" id="PF02668">
    <property type="entry name" value="TauD"/>
    <property type="match status" value="1"/>
</dbReference>
<name>A0AA39ZPF3_9PEZI</name>
<proteinExistence type="predicted"/>
<sequence length="137" mass="16140">MGQRLLLFNYNRYSLLGRPNIPRSPDLPVCTPEQVEAPDVLEATARKYQLVLDQQPGDITFVNNHAIVHSREAFHDDAEHVRHLVRLWLRNNEMAWDLPRELQYSSKKLFYNSEVEEQWNITPQPRLTFKIFETLGP</sequence>
<accession>A0AA39ZPF3</accession>
<dbReference type="AlphaFoldDB" id="A0AA39ZPF3"/>
<dbReference type="EMBL" id="JAUKTV010000032">
    <property type="protein sequence ID" value="KAK0701153.1"/>
    <property type="molecule type" value="Genomic_DNA"/>
</dbReference>
<keyword evidence="4" id="KW-1185">Reference proteome</keyword>
<evidence type="ECO:0000259" key="2">
    <source>
        <dbReference type="Pfam" id="PF02668"/>
    </source>
</evidence>
<feature type="domain" description="TauD/TfdA-like" evidence="2">
    <location>
        <begin position="12"/>
        <end position="88"/>
    </location>
</feature>
<evidence type="ECO:0000256" key="1">
    <source>
        <dbReference type="ARBA" id="ARBA00023002"/>
    </source>
</evidence>
<dbReference type="InterPro" id="IPR003819">
    <property type="entry name" value="TauD/TfdA-like"/>
</dbReference>
<protein>
    <recommendedName>
        <fullName evidence="2">TauD/TfdA-like domain-containing protein</fullName>
    </recommendedName>
</protein>
<gene>
    <name evidence="3" type="ORF">B0T21DRAFT_417316</name>
</gene>
<evidence type="ECO:0000313" key="3">
    <source>
        <dbReference type="EMBL" id="KAK0701153.1"/>
    </source>
</evidence>
<organism evidence="3 4">
    <name type="scientific">Apiosordaria backusii</name>
    <dbReference type="NCBI Taxonomy" id="314023"/>
    <lineage>
        <taxon>Eukaryota</taxon>
        <taxon>Fungi</taxon>
        <taxon>Dikarya</taxon>
        <taxon>Ascomycota</taxon>
        <taxon>Pezizomycotina</taxon>
        <taxon>Sordariomycetes</taxon>
        <taxon>Sordariomycetidae</taxon>
        <taxon>Sordariales</taxon>
        <taxon>Lasiosphaeriaceae</taxon>
        <taxon>Apiosordaria</taxon>
    </lineage>
</organism>
<reference evidence="3" key="1">
    <citation type="submission" date="2023-06" db="EMBL/GenBank/DDBJ databases">
        <title>Genome-scale phylogeny and comparative genomics of the fungal order Sordariales.</title>
        <authorList>
            <consortium name="Lawrence Berkeley National Laboratory"/>
            <person name="Hensen N."/>
            <person name="Bonometti L."/>
            <person name="Westerberg I."/>
            <person name="Brannstrom I.O."/>
            <person name="Guillou S."/>
            <person name="Cros-Aarteil S."/>
            <person name="Calhoun S."/>
            <person name="Haridas S."/>
            <person name="Kuo A."/>
            <person name="Mondo S."/>
            <person name="Pangilinan J."/>
            <person name="Riley R."/>
            <person name="Labutti K."/>
            <person name="Andreopoulos B."/>
            <person name="Lipzen A."/>
            <person name="Chen C."/>
            <person name="Yanf M."/>
            <person name="Daum C."/>
            <person name="Ng V."/>
            <person name="Clum A."/>
            <person name="Steindorff A."/>
            <person name="Ohm R."/>
            <person name="Martin F."/>
            <person name="Silar P."/>
            <person name="Natvig D."/>
            <person name="Lalanne C."/>
            <person name="Gautier V."/>
            <person name="Ament-Velasquez S.L."/>
            <person name="Kruys A."/>
            <person name="Hutchinson M.I."/>
            <person name="Powell A.J."/>
            <person name="Barry K."/>
            <person name="Miller A.N."/>
            <person name="Grigoriev I.V."/>
            <person name="Debuchy R."/>
            <person name="Gladieux P."/>
            <person name="Thoren M.H."/>
            <person name="Johannesson H."/>
        </authorList>
    </citation>
    <scope>NUCLEOTIDE SEQUENCE</scope>
    <source>
        <strain evidence="3">CBS 540.89</strain>
    </source>
</reference>
<dbReference type="Proteomes" id="UP001172159">
    <property type="component" value="Unassembled WGS sequence"/>
</dbReference>
<dbReference type="Gene3D" id="3.60.130.10">
    <property type="entry name" value="Clavaminate synthase-like"/>
    <property type="match status" value="1"/>
</dbReference>
<comment type="caution">
    <text evidence="3">The sequence shown here is derived from an EMBL/GenBank/DDBJ whole genome shotgun (WGS) entry which is preliminary data.</text>
</comment>